<dbReference type="Pfam" id="PF08352">
    <property type="entry name" value="oligo_HPY"/>
    <property type="match status" value="1"/>
</dbReference>
<proteinExistence type="inferred from homology"/>
<evidence type="ECO:0000313" key="8">
    <source>
        <dbReference type="EMBL" id="UTO25877.1"/>
    </source>
</evidence>
<evidence type="ECO:0000256" key="2">
    <source>
        <dbReference type="ARBA" id="ARBA00022448"/>
    </source>
</evidence>
<dbReference type="AlphaFoldDB" id="A0A9Q9BPJ0"/>
<dbReference type="PANTHER" id="PTHR43776">
    <property type="entry name" value="TRANSPORT ATP-BINDING PROTEIN"/>
    <property type="match status" value="1"/>
</dbReference>
<dbReference type="PANTHER" id="PTHR43776:SF7">
    <property type="entry name" value="D,D-DIPEPTIDE TRANSPORT ATP-BINDING PROTEIN DDPF-RELATED"/>
    <property type="match status" value="1"/>
</dbReference>
<dbReference type="InterPro" id="IPR027417">
    <property type="entry name" value="P-loop_NTPase"/>
</dbReference>
<dbReference type="GeneID" id="75105512"/>
<dbReference type="SUPFAM" id="SSF52540">
    <property type="entry name" value="P-loop containing nucleoside triphosphate hydrolases"/>
    <property type="match status" value="1"/>
</dbReference>
<evidence type="ECO:0000256" key="3">
    <source>
        <dbReference type="ARBA" id="ARBA00022741"/>
    </source>
</evidence>
<accession>A0A9Q9BPJ0</accession>
<dbReference type="RefSeq" id="WP_254735301.1">
    <property type="nucleotide sequence ID" value="NZ_CP101127.1"/>
</dbReference>
<keyword evidence="3" id="KW-0547">Nucleotide-binding</keyword>
<dbReference type="InterPro" id="IPR003439">
    <property type="entry name" value="ABC_transporter-like_ATP-bd"/>
</dbReference>
<reference evidence="8" key="1">
    <citation type="submission" date="2022-07" db="EMBL/GenBank/DDBJ databases">
        <title>Complete genome of Mycoplasma hyosynoviae B1.</title>
        <authorList>
            <person name="Spergser J."/>
        </authorList>
    </citation>
    <scope>NUCLEOTIDE SEQUENCE</scope>
    <source>
        <strain evidence="8">B1</strain>
    </source>
</reference>
<evidence type="ECO:0000259" key="6">
    <source>
        <dbReference type="PROSITE" id="PS50893"/>
    </source>
</evidence>
<dbReference type="GO" id="GO:0005524">
    <property type="term" value="F:ATP binding"/>
    <property type="evidence" value="ECO:0007669"/>
    <property type="project" value="UniProtKB-KW"/>
</dbReference>
<evidence type="ECO:0000313" key="7">
    <source>
        <dbReference type="EMBL" id="MDI3047688.1"/>
    </source>
</evidence>
<feature type="domain" description="ABC transporter" evidence="6">
    <location>
        <begin position="22"/>
        <end position="769"/>
    </location>
</feature>
<keyword evidence="4 8" id="KW-0067">ATP-binding</keyword>
<sequence>MKSKTKEITQVIEKPETRKVILSIENLKKYFVNQGYINKAVDGVSFNLHEGEIIGLIGESGSGKTTVGRSILRLYDDYNGFIRLNEKIISGKKLTRQRTKYLRRNVQMIFQDPHASLNGQHTIYSILREPLIINGILKEKLDDIFLDWQDVKKAFKYTFHINAMQLEVQNYREINRLAKPFFAKWEEEFANFKFSDDDSFEDSFSRFFLYLEEKQLMESKIINNVYTNTNKLFNIYYEHQQKYRNRELSSIETNYWENSKRLKKEIELTKISAEAYEAKKILLKLKQDYKNLKLEKIEQLRTCKNTFINFLNEYKNESEISQIEKLMTLDLKSYIFNLKSQLLFLKKYSVLKEISKKCKYLQFEEARKVIADLDSYADAFFAKYLKEINFHLVQTENIGENSPQLTDEQIKSLDLKLSKPHLEIKKILNEDFEFDFSSYVVLSQKSEEEFDKKIANLEHEILKTKQIIKDGKKKNYSTENLKQAQNALKEAEQTYIEDMNLFLKSYRVKITKAYEQLQEQKQLYLNLRSSQQKCNTKFDEIEKMFWSYLESKITDEKSFKEINALISYYKSDIAVKKDTLKSFQIEKYYLDKDLKNLYILLGIDLKWAAKNIADENVVWKDRFNKYNSNFFKPLAKFYIGQLLCKTIIYKSLEDVGLLKQFAYRYPHEFSGGQLQRIVIARALITQPKIIVADEPIASLDISIQAQVINLLKELCNEKNIGMILIAHDLSMIEYVADNVQIMHLGKIVEFGKTENIYARPIHPYTINLFKAIPKISNSNEKFENISFELDYLEEQKYPNVLEIFNVDTEHYVLGTREQIKKWFK</sequence>
<dbReference type="Proteomes" id="UP001233782">
    <property type="component" value="Unassembled WGS sequence"/>
</dbReference>
<dbReference type="InterPro" id="IPR017871">
    <property type="entry name" value="ABC_transporter-like_CS"/>
</dbReference>
<dbReference type="Proteomes" id="UP001059349">
    <property type="component" value="Chromosome"/>
</dbReference>
<dbReference type="Gene3D" id="3.40.50.300">
    <property type="entry name" value="P-loop containing nucleotide triphosphate hydrolases"/>
    <property type="match status" value="2"/>
</dbReference>
<dbReference type="InterPro" id="IPR050319">
    <property type="entry name" value="ABC_transp_ATP-bind"/>
</dbReference>
<dbReference type="EMBL" id="JASBCP010000001">
    <property type="protein sequence ID" value="MDI3047688.1"/>
    <property type="molecule type" value="Genomic_DNA"/>
</dbReference>
<dbReference type="GO" id="GO:0055085">
    <property type="term" value="P:transmembrane transport"/>
    <property type="evidence" value="ECO:0007669"/>
    <property type="project" value="UniProtKB-ARBA"/>
</dbReference>
<protein>
    <submittedName>
        <fullName evidence="8">ATP-binding cassette domain-containing protein</fullName>
    </submittedName>
</protein>
<evidence type="ECO:0000256" key="1">
    <source>
        <dbReference type="ARBA" id="ARBA00005417"/>
    </source>
</evidence>
<keyword evidence="2" id="KW-0813">Transport</keyword>
<dbReference type="Pfam" id="PF00005">
    <property type="entry name" value="ABC_tran"/>
    <property type="match status" value="2"/>
</dbReference>
<dbReference type="GO" id="GO:0015833">
    <property type="term" value="P:peptide transport"/>
    <property type="evidence" value="ECO:0007669"/>
    <property type="project" value="InterPro"/>
</dbReference>
<evidence type="ECO:0000256" key="5">
    <source>
        <dbReference type="SAM" id="Coils"/>
    </source>
</evidence>
<reference evidence="7" key="2">
    <citation type="submission" date="2023-04" db="EMBL/GenBank/DDBJ databases">
        <title>Genomes of recent Mycoplasma hyosynoviae isolates 2023.</title>
        <authorList>
            <person name="Spergser J."/>
        </authorList>
    </citation>
    <scope>NUCLEOTIDE SEQUENCE</scope>
    <source>
        <strain evidence="7">SN1J23N</strain>
    </source>
</reference>
<dbReference type="EMBL" id="CP101127">
    <property type="protein sequence ID" value="UTO25877.1"/>
    <property type="molecule type" value="Genomic_DNA"/>
</dbReference>
<dbReference type="InterPro" id="IPR013563">
    <property type="entry name" value="Oligopep_ABC_C"/>
</dbReference>
<dbReference type="PROSITE" id="PS50893">
    <property type="entry name" value="ABC_TRANSPORTER_2"/>
    <property type="match status" value="1"/>
</dbReference>
<keyword evidence="5" id="KW-0175">Coiled coil</keyword>
<gene>
    <name evidence="8" type="ORF">NMG93_03325</name>
    <name evidence="7" type="ORF">QJ129_00195</name>
</gene>
<evidence type="ECO:0000313" key="9">
    <source>
        <dbReference type="Proteomes" id="UP001059349"/>
    </source>
</evidence>
<feature type="coiled-coil region" evidence="5">
    <location>
        <begin position="474"/>
        <end position="523"/>
    </location>
</feature>
<dbReference type="SMART" id="SM00382">
    <property type="entry name" value="AAA"/>
    <property type="match status" value="1"/>
</dbReference>
<organism evidence="8 9">
    <name type="scientific">Metamycoplasma hyosynoviae</name>
    <dbReference type="NCBI Taxonomy" id="29559"/>
    <lineage>
        <taxon>Bacteria</taxon>
        <taxon>Bacillati</taxon>
        <taxon>Mycoplasmatota</taxon>
        <taxon>Mycoplasmoidales</taxon>
        <taxon>Metamycoplasmataceae</taxon>
        <taxon>Metamycoplasma</taxon>
    </lineage>
</organism>
<dbReference type="InterPro" id="IPR003593">
    <property type="entry name" value="AAA+_ATPase"/>
</dbReference>
<comment type="similarity">
    <text evidence="1">Belongs to the ABC transporter superfamily.</text>
</comment>
<dbReference type="GO" id="GO:0016887">
    <property type="term" value="F:ATP hydrolysis activity"/>
    <property type="evidence" value="ECO:0007669"/>
    <property type="project" value="InterPro"/>
</dbReference>
<name>A0A9Q9BPJ0_9BACT</name>
<evidence type="ECO:0000256" key="4">
    <source>
        <dbReference type="ARBA" id="ARBA00022840"/>
    </source>
</evidence>
<dbReference type="PROSITE" id="PS00211">
    <property type="entry name" value="ABC_TRANSPORTER_1"/>
    <property type="match status" value="1"/>
</dbReference>